<dbReference type="GO" id="GO:0005524">
    <property type="term" value="F:ATP binding"/>
    <property type="evidence" value="ECO:0007669"/>
    <property type="project" value="UniProtKB-UniRule"/>
</dbReference>
<comment type="subcellular location">
    <subcellularLocation>
        <location evidence="1 15">Cytoplasm</location>
    </subcellularLocation>
</comment>
<feature type="binding site" evidence="15">
    <location>
        <position position="462"/>
    </location>
    <ligand>
        <name>Mg(2+)</name>
        <dbReference type="ChEBI" id="CHEBI:18420"/>
        <note>shared with alpha subunit</note>
    </ligand>
</feature>
<dbReference type="Pfam" id="PF01588">
    <property type="entry name" value="tRNA_bind"/>
    <property type="match status" value="1"/>
</dbReference>
<evidence type="ECO:0000256" key="14">
    <source>
        <dbReference type="ARBA" id="ARBA00049255"/>
    </source>
</evidence>
<dbReference type="CDD" id="cd02796">
    <property type="entry name" value="tRNA_bind_bactPheRS"/>
    <property type="match status" value="1"/>
</dbReference>
<keyword evidence="11 16" id="KW-0694">RNA-binding</keyword>
<evidence type="ECO:0000256" key="2">
    <source>
        <dbReference type="ARBA" id="ARBA00008653"/>
    </source>
</evidence>
<dbReference type="InterPro" id="IPR020825">
    <property type="entry name" value="Phe-tRNA_synthase-like_B3/B4"/>
</dbReference>
<dbReference type="GO" id="GO:0006432">
    <property type="term" value="P:phenylalanyl-tRNA aminoacylation"/>
    <property type="evidence" value="ECO:0007669"/>
    <property type="project" value="UniProtKB-UniRule"/>
</dbReference>
<evidence type="ECO:0000256" key="16">
    <source>
        <dbReference type="PROSITE-ProRule" id="PRU00209"/>
    </source>
</evidence>
<dbReference type="PROSITE" id="PS51447">
    <property type="entry name" value="FDX_ACB"/>
    <property type="match status" value="1"/>
</dbReference>
<organism evidence="20 21">
    <name type="scientific">Legionella rubrilucens</name>
    <dbReference type="NCBI Taxonomy" id="458"/>
    <lineage>
        <taxon>Bacteria</taxon>
        <taxon>Pseudomonadati</taxon>
        <taxon>Pseudomonadota</taxon>
        <taxon>Gammaproteobacteria</taxon>
        <taxon>Legionellales</taxon>
        <taxon>Legionellaceae</taxon>
        <taxon>Legionella</taxon>
    </lineage>
</organism>
<keyword evidence="7 15" id="KW-0479">Metal-binding</keyword>
<dbReference type="Gene3D" id="3.30.56.10">
    <property type="match status" value="2"/>
</dbReference>
<dbReference type="GO" id="GO:0000049">
    <property type="term" value="F:tRNA binding"/>
    <property type="evidence" value="ECO:0007669"/>
    <property type="project" value="UniProtKB-UniRule"/>
</dbReference>
<evidence type="ECO:0000256" key="15">
    <source>
        <dbReference type="HAMAP-Rule" id="MF_00283"/>
    </source>
</evidence>
<reference evidence="20 21" key="1">
    <citation type="submission" date="2015-11" db="EMBL/GenBank/DDBJ databases">
        <title>Genomic analysis of 38 Legionella species identifies large and diverse effector repertoires.</title>
        <authorList>
            <person name="Burstein D."/>
            <person name="Amaro F."/>
            <person name="Zusman T."/>
            <person name="Lifshitz Z."/>
            <person name="Cohen O."/>
            <person name="Gilbert J.A."/>
            <person name="Pupko T."/>
            <person name="Shuman H.A."/>
            <person name="Segal G."/>
        </authorList>
    </citation>
    <scope>NUCLEOTIDE SEQUENCE [LARGE SCALE GENOMIC DNA]</scope>
    <source>
        <strain evidence="20 21">WA-270A-C2</strain>
    </source>
</reference>
<dbReference type="Pfam" id="PF03483">
    <property type="entry name" value="B3_4"/>
    <property type="match status" value="1"/>
</dbReference>
<dbReference type="SMART" id="SM00874">
    <property type="entry name" value="B5"/>
    <property type="match status" value="1"/>
</dbReference>
<keyword evidence="8 15" id="KW-0547">Nucleotide-binding</keyword>
<gene>
    <name evidence="15 20" type="primary">pheT</name>
    <name evidence="20" type="ORF">Lrub_0319</name>
</gene>
<dbReference type="EC" id="6.1.1.20" evidence="15"/>
<dbReference type="InterPro" id="IPR005147">
    <property type="entry name" value="tRNA_synthase_B5-dom"/>
</dbReference>
<dbReference type="FunFam" id="3.30.930.10:FF:000022">
    <property type="entry name" value="Phenylalanine--tRNA ligase beta subunit"/>
    <property type="match status" value="1"/>
</dbReference>
<dbReference type="InterPro" id="IPR004532">
    <property type="entry name" value="Phe-tRNA-ligase_IIc_bsu_bact"/>
</dbReference>
<dbReference type="PATRIC" id="fig|458.5.peg.329"/>
<dbReference type="Gene3D" id="3.50.40.10">
    <property type="entry name" value="Phenylalanyl-trna Synthetase, Chain B, domain 3"/>
    <property type="match status" value="1"/>
</dbReference>
<dbReference type="Pfam" id="PF03484">
    <property type="entry name" value="B5"/>
    <property type="match status" value="1"/>
</dbReference>
<dbReference type="GO" id="GO:0004826">
    <property type="term" value="F:phenylalanine-tRNA ligase activity"/>
    <property type="evidence" value="ECO:0007669"/>
    <property type="project" value="UniProtKB-UniRule"/>
</dbReference>
<dbReference type="NCBIfam" id="TIGR00472">
    <property type="entry name" value="pheT_bact"/>
    <property type="match status" value="1"/>
</dbReference>
<dbReference type="InterPro" id="IPR005121">
    <property type="entry name" value="Fdx_antiC-bd"/>
</dbReference>
<proteinExistence type="inferred from homology"/>
<evidence type="ECO:0000256" key="1">
    <source>
        <dbReference type="ARBA" id="ARBA00004496"/>
    </source>
</evidence>
<dbReference type="PROSITE" id="PS51483">
    <property type="entry name" value="B5"/>
    <property type="match status" value="1"/>
</dbReference>
<evidence type="ECO:0000256" key="7">
    <source>
        <dbReference type="ARBA" id="ARBA00022723"/>
    </source>
</evidence>
<evidence type="ECO:0000256" key="4">
    <source>
        <dbReference type="ARBA" id="ARBA00022490"/>
    </source>
</evidence>
<keyword evidence="5 16" id="KW-0820">tRNA-binding</keyword>
<dbReference type="OrthoDB" id="9805455at2"/>
<dbReference type="STRING" id="458.Lrub_0319"/>
<dbReference type="FunFam" id="2.40.50.140:FF:000045">
    <property type="entry name" value="Phenylalanine--tRNA ligase beta subunit"/>
    <property type="match status" value="1"/>
</dbReference>
<dbReference type="CDD" id="cd00769">
    <property type="entry name" value="PheRS_beta_core"/>
    <property type="match status" value="1"/>
</dbReference>
<dbReference type="PROSITE" id="PS50886">
    <property type="entry name" value="TRBD"/>
    <property type="match status" value="1"/>
</dbReference>
<dbReference type="InterPro" id="IPR012340">
    <property type="entry name" value="NA-bd_OB-fold"/>
</dbReference>
<dbReference type="Pfam" id="PF17759">
    <property type="entry name" value="tRNA_synthFbeta"/>
    <property type="match status" value="1"/>
</dbReference>
<evidence type="ECO:0000259" key="17">
    <source>
        <dbReference type="PROSITE" id="PS50886"/>
    </source>
</evidence>
<dbReference type="GO" id="GO:0009328">
    <property type="term" value="C:phenylalanine-tRNA ligase complex"/>
    <property type="evidence" value="ECO:0007669"/>
    <property type="project" value="TreeGrafter"/>
</dbReference>
<keyword evidence="9 15" id="KW-0067">ATP-binding</keyword>
<keyword evidence="12 15" id="KW-0648">Protein biosynthesis</keyword>
<dbReference type="InterPro" id="IPR036690">
    <property type="entry name" value="Fdx_antiC-bd_sf"/>
</dbReference>
<dbReference type="Gene3D" id="2.40.50.140">
    <property type="entry name" value="Nucleic acid-binding proteins"/>
    <property type="match status" value="1"/>
</dbReference>
<evidence type="ECO:0000256" key="9">
    <source>
        <dbReference type="ARBA" id="ARBA00022840"/>
    </source>
</evidence>
<dbReference type="FunFam" id="3.50.40.10:FF:000001">
    <property type="entry name" value="Phenylalanine--tRNA ligase beta subunit"/>
    <property type="match status" value="1"/>
</dbReference>
<dbReference type="HAMAP" id="MF_00283">
    <property type="entry name" value="Phe_tRNA_synth_beta1"/>
    <property type="match status" value="1"/>
</dbReference>
<dbReference type="SUPFAM" id="SSF54991">
    <property type="entry name" value="Anticodon-binding domain of PheRS"/>
    <property type="match status" value="1"/>
</dbReference>
<feature type="binding site" evidence="15">
    <location>
        <position position="463"/>
    </location>
    <ligand>
        <name>Mg(2+)</name>
        <dbReference type="ChEBI" id="CHEBI:18420"/>
        <note>shared with alpha subunit</note>
    </ligand>
</feature>
<dbReference type="Pfam" id="PF03147">
    <property type="entry name" value="FDX-ACB"/>
    <property type="match status" value="1"/>
</dbReference>
<dbReference type="GO" id="GO:0000287">
    <property type="term" value="F:magnesium ion binding"/>
    <property type="evidence" value="ECO:0007669"/>
    <property type="project" value="UniProtKB-UniRule"/>
</dbReference>
<comment type="cofactor">
    <cofactor evidence="15">
        <name>Mg(2+)</name>
        <dbReference type="ChEBI" id="CHEBI:18420"/>
    </cofactor>
    <text evidence="15">Binds 2 magnesium ions per tetramer.</text>
</comment>
<dbReference type="InterPro" id="IPR005146">
    <property type="entry name" value="B3/B4_tRNA-bd"/>
</dbReference>
<dbReference type="FunFam" id="3.30.56.10:FF:000002">
    <property type="entry name" value="Phenylalanine--tRNA ligase beta subunit"/>
    <property type="match status" value="1"/>
</dbReference>
<evidence type="ECO:0000313" key="20">
    <source>
        <dbReference type="EMBL" id="KTD49877.1"/>
    </source>
</evidence>
<dbReference type="FunFam" id="3.30.70.380:FF:000001">
    <property type="entry name" value="Phenylalanine--tRNA ligase beta subunit"/>
    <property type="match status" value="1"/>
</dbReference>
<dbReference type="PANTHER" id="PTHR10947:SF0">
    <property type="entry name" value="PHENYLALANINE--TRNA LIGASE BETA SUBUNIT"/>
    <property type="match status" value="1"/>
</dbReference>
<dbReference type="SUPFAM" id="SSF50249">
    <property type="entry name" value="Nucleic acid-binding proteins"/>
    <property type="match status" value="1"/>
</dbReference>
<dbReference type="EMBL" id="LNYT01000004">
    <property type="protein sequence ID" value="KTD49877.1"/>
    <property type="molecule type" value="Genomic_DNA"/>
</dbReference>
<dbReference type="SMART" id="SM00896">
    <property type="entry name" value="FDX-ACB"/>
    <property type="match status" value="1"/>
</dbReference>
<keyword evidence="21" id="KW-1185">Reference proteome</keyword>
<feature type="domain" description="B5" evidence="19">
    <location>
        <begin position="400"/>
        <end position="475"/>
    </location>
</feature>
<feature type="domain" description="FDX-ACB" evidence="18">
    <location>
        <begin position="696"/>
        <end position="790"/>
    </location>
</feature>
<dbReference type="Proteomes" id="UP000054608">
    <property type="component" value="Unassembled WGS sequence"/>
</dbReference>
<evidence type="ECO:0000256" key="13">
    <source>
        <dbReference type="ARBA" id="ARBA00023146"/>
    </source>
</evidence>
<dbReference type="InterPro" id="IPR002547">
    <property type="entry name" value="tRNA-bd_dom"/>
</dbReference>
<evidence type="ECO:0000256" key="8">
    <source>
        <dbReference type="ARBA" id="ARBA00022741"/>
    </source>
</evidence>
<evidence type="ECO:0000256" key="3">
    <source>
        <dbReference type="ARBA" id="ARBA00011209"/>
    </source>
</evidence>
<name>A0A0W0XZ96_9GAMM</name>
<keyword evidence="10 15" id="KW-0460">Magnesium</keyword>
<dbReference type="RefSeq" id="WP_058530455.1">
    <property type="nucleotide sequence ID" value="NZ_CAAAIN010000008.1"/>
</dbReference>
<dbReference type="InterPro" id="IPR045864">
    <property type="entry name" value="aa-tRNA-synth_II/BPL/LPL"/>
</dbReference>
<dbReference type="SUPFAM" id="SSF46955">
    <property type="entry name" value="Putative DNA-binding domain"/>
    <property type="match status" value="1"/>
</dbReference>
<keyword evidence="6 15" id="KW-0436">Ligase</keyword>
<keyword evidence="13 15" id="KW-0030">Aminoacyl-tRNA synthetase</keyword>
<comment type="similarity">
    <text evidence="2 15">Belongs to the phenylalanyl-tRNA synthetase beta subunit family. Type 1 subfamily.</text>
</comment>
<evidence type="ECO:0000259" key="18">
    <source>
        <dbReference type="PROSITE" id="PS51447"/>
    </source>
</evidence>
<dbReference type="PANTHER" id="PTHR10947">
    <property type="entry name" value="PHENYLALANYL-TRNA SYNTHETASE BETA CHAIN AND LEUCINE-RICH REPEAT-CONTAINING PROTEIN 47"/>
    <property type="match status" value="1"/>
</dbReference>
<dbReference type="AlphaFoldDB" id="A0A0W0XZ96"/>
<dbReference type="Gene3D" id="3.30.70.380">
    <property type="entry name" value="Ferrodoxin-fold anticodon-binding domain"/>
    <property type="match status" value="1"/>
</dbReference>
<feature type="domain" description="TRNA-binding" evidence="17">
    <location>
        <begin position="39"/>
        <end position="147"/>
    </location>
</feature>
<sequence length="791" mass="86509">MKVSELWLREWVNPAKNAEELAALLTMAGLEVDAVNPVAGAFDKVIVAQVKQTTPHPQADKLTLCEVDTGSKRLKVVCGASNVRTGLKVALAQVGATLPGGLTIKESTLRGELSQGMLCSAAELGLADASEGIIELDEDAPIGQDLRDYLMLNDQVLDIDLTPNRADCLSVLGIAREVAAISRLPLKKPAAAHCPPAMDEEISIELLDREGCPQYYGRVIRGINPQAKTPLWMREKLRRSGIRAIHPVVDITNYVMLELGQPMHAFDLKLVESGIRVRKSQKGEVIELLDGQQAELTGNELVIANASQPVAIAGVMGGAHSGVTEETVDIFLESAFFNPVTIAGVARRYGLSTDSSQRFERGVDPALQGLAIERATELLLNITGGKAGPVSRVSQVEHLPQNKVIELKPGKVKQLTGLEVGPQDMLDMLQGLGMTVDHQGAVWKVTPPTHRFDMRLDVDLIEEIVRLYGYDRIPGDKMITTVQAGVINPLETLSKQLSQFFMARGYHETISYSFVDPELQAALYPANEFMNLLNPISSELSQMRAGMWPGLIASMVYNIHRQQPTIKFFENGVVFDVKHGKLTEQACFAGLLTGQSGAVNWLEQTRAFDFYDAKGDLEALFASLHLKDIAFQKADHDALHPGKSAHIMRDGKAIGWCGVLHPRLAQALDVSDEVILFELTLAALAQVAPVRYQPISKFPQIRRDLSLLVDEQVSVAAIEALIQSTVANGWLKSFDVFDVYTGDSIPAGKKSIAIALTLQDDKRTLIDHEINEIISAIIKKLDEKFAITLRE</sequence>
<evidence type="ECO:0000256" key="12">
    <source>
        <dbReference type="ARBA" id="ARBA00022917"/>
    </source>
</evidence>
<comment type="catalytic activity">
    <reaction evidence="14 15">
        <text>tRNA(Phe) + L-phenylalanine + ATP = L-phenylalanyl-tRNA(Phe) + AMP + diphosphate + H(+)</text>
        <dbReference type="Rhea" id="RHEA:19413"/>
        <dbReference type="Rhea" id="RHEA-COMP:9668"/>
        <dbReference type="Rhea" id="RHEA-COMP:9699"/>
        <dbReference type="ChEBI" id="CHEBI:15378"/>
        <dbReference type="ChEBI" id="CHEBI:30616"/>
        <dbReference type="ChEBI" id="CHEBI:33019"/>
        <dbReference type="ChEBI" id="CHEBI:58095"/>
        <dbReference type="ChEBI" id="CHEBI:78442"/>
        <dbReference type="ChEBI" id="CHEBI:78531"/>
        <dbReference type="ChEBI" id="CHEBI:456215"/>
        <dbReference type="EC" id="6.1.1.20"/>
    </reaction>
</comment>
<evidence type="ECO:0000256" key="11">
    <source>
        <dbReference type="ARBA" id="ARBA00022884"/>
    </source>
</evidence>
<dbReference type="SUPFAM" id="SSF56037">
    <property type="entry name" value="PheT/TilS domain"/>
    <property type="match status" value="1"/>
</dbReference>
<dbReference type="SMART" id="SM00873">
    <property type="entry name" value="B3_4"/>
    <property type="match status" value="1"/>
</dbReference>
<dbReference type="NCBIfam" id="NF045760">
    <property type="entry name" value="YtpR"/>
    <property type="match status" value="1"/>
</dbReference>
<feature type="binding site" evidence="15">
    <location>
        <position position="459"/>
    </location>
    <ligand>
        <name>Mg(2+)</name>
        <dbReference type="ChEBI" id="CHEBI:18420"/>
        <note>shared with alpha subunit</note>
    </ligand>
</feature>
<dbReference type="Gene3D" id="3.30.930.10">
    <property type="entry name" value="Bira Bifunctional Protein, Domain 2"/>
    <property type="match status" value="1"/>
</dbReference>
<dbReference type="InterPro" id="IPR041616">
    <property type="entry name" value="PheRS_beta_core"/>
</dbReference>
<comment type="subunit">
    <text evidence="3 15">Tetramer of two alpha and two beta subunits.</text>
</comment>
<accession>A0A0W0XZ96</accession>
<comment type="caution">
    <text evidence="20">The sequence shown here is derived from an EMBL/GenBank/DDBJ whole genome shotgun (WGS) entry which is preliminary data.</text>
</comment>
<dbReference type="InterPro" id="IPR009061">
    <property type="entry name" value="DNA-bd_dom_put_sf"/>
</dbReference>
<protein>
    <recommendedName>
        <fullName evidence="15">Phenylalanine--tRNA ligase beta subunit</fullName>
        <ecNumber evidence="15">6.1.1.20</ecNumber>
    </recommendedName>
    <alternativeName>
        <fullName evidence="15">Phenylalanyl-tRNA synthetase beta subunit</fullName>
        <shortName evidence="15">PheRS</shortName>
    </alternativeName>
</protein>
<feature type="binding site" evidence="15">
    <location>
        <position position="453"/>
    </location>
    <ligand>
        <name>Mg(2+)</name>
        <dbReference type="ChEBI" id="CHEBI:18420"/>
        <note>shared with alpha subunit</note>
    </ligand>
</feature>
<evidence type="ECO:0000313" key="21">
    <source>
        <dbReference type="Proteomes" id="UP000054608"/>
    </source>
</evidence>
<evidence type="ECO:0000256" key="5">
    <source>
        <dbReference type="ARBA" id="ARBA00022555"/>
    </source>
</evidence>
<evidence type="ECO:0000256" key="10">
    <source>
        <dbReference type="ARBA" id="ARBA00022842"/>
    </source>
</evidence>
<dbReference type="InterPro" id="IPR033714">
    <property type="entry name" value="tRNA_bind_bactPheRS"/>
</dbReference>
<evidence type="ECO:0000256" key="6">
    <source>
        <dbReference type="ARBA" id="ARBA00022598"/>
    </source>
</evidence>
<dbReference type="SUPFAM" id="SSF55681">
    <property type="entry name" value="Class II aaRS and biotin synthetases"/>
    <property type="match status" value="1"/>
</dbReference>
<dbReference type="InterPro" id="IPR045060">
    <property type="entry name" value="Phe-tRNA-ligase_IIc_bsu"/>
</dbReference>
<evidence type="ECO:0000259" key="19">
    <source>
        <dbReference type="PROSITE" id="PS51483"/>
    </source>
</evidence>
<keyword evidence="4 15" id="KW-0963">Cytoplasm</keyword>